<proteinExistence type="predicted"/>
<keyword evidence="1" id="KW-0472">Membrane</keyword>
<keyword evidence="1" id="KW-0812">Transmembrane</keyword>
<keyword evidence="3" id="KW-1185">Reference proteome</keyword>
<organism evidence="2 3">
    <name type="scientific">Aspergillus minisclerotigenes</name>
    <dbReference type="NCBI Taxonomy" id="656917"/>
    <lineage>
        <taxon>Eukaryota</taxon>
        <taxon>Fungi</taxon>
        <taxon>Dikarya</taxon>
        <taxon>Ascomycota</taxon>
        <taxon>Pezizomycotina</taxon>
        <taxon>Eurotiomycetes</taxon>
        <taxon>Eurotiomycetidae</taxon>
        <taxon>Eurotiales</taxon>
        <taxon>Aspergillaceae</taxon>
        <taxon>Aspergillus</taxon>
        <taxon>Aspergillus subgen. Circumdati</taxon>
    </lineage>
</organism>
<reference evidence="2 3" key="1">
    <citation type="submission" date="2019-04" db="EMBL/GenBank/DDBJ databases">
        <title>Fungal friends and foes A comparative genomics study of 23 Aspergillus species from section Flavi.</title>
        <authorList>
            <consortium name="DOE Joint Genome Institute"/>
            <person name="Kjaerbolling I."/>
            <person name="Vesth T.C."/>
            <person name="Frisvad J.C."/>
            <person name="Nybo J.L."/>
            <person name="Theobald S."/>
            <person name="Kildgaard S."/>
            <person name="Petersen T.I."/>
            <person name="Kuo A."/>
            <person name="Sato A."/>
            <person name="Lyhne E.K."/>
            <person name="Kogle M.E."/>
            <person name="Wiebenga A."/>
            <person name="Kun R.S."/>
            <person name="Lubbers R.J."/>
            <person name="Makela M.R."/>
            <person name="Barry K."/>
            <person name="Chovatia M."/>
            <person name="Clum A."/>
            <person name="Daum C."/>
            <person name="Haridas S."/>
            <person name="He G."/>
            <person name="LaButti K."/>
            <person name="Lipzen A."/>
            <person name="Mondo S."/>
            <person name="Pangilinan J."/>
            <person name="Riley R."/>
            <person name="Salamov A."/>
            <person name="Simmons B.A."/>
            <person name="Magnuson J.K."/>
            <person name="Henrissat B."/>
            <person name="Mortensen U.H."/>
            <person name="Larsen T.O."/>
            <person name="De vries R.P."/>
            <person name="Grigoriev I.V."/>
            <person name="Machida M."/>
            <person name="Baker S.E."/>
            <person name="Andersen M.R."/>
        </authorList>
    </citation>
    <scope>NUCLEOTIDE SEQUENCE [LARGE SCALE GENOMIC DNA]</scope>
    <source>
        <strain evidence="2 3">CBS 117635</strain>
    </source>
</reference>
<name>A0A5N6JP44_9EURO</name>
<dbReference type="EMBL" id="ML732764">
    <property type="protein sequence ID" value="KAB8279557.1"/>
    <property type="molecule type" value="Genomic_DNA"/>
</dbReference>
<gene>
    <name evidence="2" type="ORF">BDV30DRAFT_3344</name>
</gene>
<accession>A0A5N6JP44</accession>
<feature type="transmembrane region" description="Helical" evidence="1">
    <location>
        <begin position="20"/>
        <end position="41"/>
    </location>
</feature>
<dbReference type="Proteomes" id="UP000326289">
    <property type="component" value="Unassembled WGS sequence"/>
</dbReference>
<protein>
    <submittedName>
        <fullName evidence="2">Uncharacterized protein</fullName>
    </submittedName>
</protein>
<sequence length="86" mass="9616">MDGGLDRLHPLLYRPGSLCGRMFLCLFEAFSSYFLLIRAIILLGGWNLAGVLCLSFLLSLSLYQVFVIGWGGLNDIGQEHEVCFMN</sequence>
<keyword evidence="1" id="KW-1133">Transmembrane helix</keyword>
<evidence type="ECO:0000313" key="3">
    <source>
        <dbReference type="Proteomes" id="UP000326289"/>
    </source>
</evidence>
<evidence type="ECO:0000256" key="1">
    <source>
        <dbReference type="SAM" id="Phobius"/>
    </source>
</evidence>
<feature type="transmembrane region" description="Helical" evidence="1">
    <location>
        <begin position="48"/>
        <end position="70"/>
    </location>
</feature>
<evidence type="ECO:0000313" key="2">
    <source>
        <dbReference type="EMBL" id="KAB8279557.1"/>
    </source>
</evidence>
<dbReference type="AlphaFoldDB" id="A0A5N6JP44"/>